<evidence type="ECO:0000313" key="2">
    <source>
        <dbReference type="EMBL" id="KAH3662661.1"/>
    </source>
</evidence>
<name>A0A9P8T2F2_9ASCO</name>
<dbReference type="AlphaFoldDB" id="A0A9P8T2F2"/>
<comment type="caution">
    <text evidence="2">The sequence shown here is derived from an EMBL/GenBank/DDBJ whole genome shotgun (WGS) entry which is preliminary data.</text>
</comment>
<reference evidence="2" key="1">
    <citation type="journal article" date="2021" name="Open Biol.">
        <title>Shared evolutionary footprints suggest mitochondrial oxidative damage underlies multiple complex I losses in fungi.</title>
        <authorList>
            <person name="Schikora-Tamarit M.A."/>
            <person name="Marcet-Houben M."/>
            <person name="Nosek J."/>
            <person name="Gabaldon T."/>
        </authorList>
    </citation>
    <scope>NUCLEOTIDE SEQUENCE</scope>
    <source>
        <strain evidence="2">NCAIM Y.01608</strain>
    </source>
</reference>
<organism evidence="2 3">
    <name type="scientific">Ogataea polymorpha</name>
    <dbReference type="NCBI Taxonomy" id="460523"/>
    <lineage>
        <taxon>Eukaryota</taxon>
        <taxon>Fungi</taxon>
        <taxon>Dikarya</taxon>
        <taxon>Ascomycota</taxon>
        <taxon>Saccharomycotina</taxon>
        <taxon>Pichiomycetes</taxon>
        <taxon>Pichiales</taxon>
        <taxon>Pichiaceae</taxon>
        <taxon>Ogataea</taxon>
    </lineage>
</organism>
<sequence>MYVTTERTTKSGRRVKASLFGLSWSNGIRHVERLDGEVAVGLVQKPCKHVVEAHDSTQHTDVTSCFERSHRGGKLADGEKKNEEPDQKHQQ</sequence>
<protein>
    <submittedName>
        <fullName evidence="2">Uncharacterized protein</fullName>
    </submittedName>
</protein>
<reference evidence="2" key="2">
    <citation type="submission" date="2021-01" db="EMBL/GenBank/DDBJ databases">
        <authorList>
            <person name="Schikora-Tamarit M.A."/>
        </authorList>
    </citation>
    <scope>NUCLEOTIDE SEQUENCE</scope>
    <source>
        <strain evidence="2">NCAIM Y.01608</strain>
    </source>
</reference>
<accession>A0A9P8T2F2</accession>
<proteinExistence type="predicted"/>
<dbReference type="Proteomes" id="UP000788993">
    <property type="component" value="Unassembled WGS sequence"/>
</dbReference>
<feature type="compositionally biased region" description="Basic and acidic residues" evidence="1">
    <location>
        <begin position="67"/>
        <end position="91"/>
    </location>
</feature>
<gene>
    <name evidence="2" type="ORF">OGATHE_004236</name>
</gene>
<keyword evidence="3" id="KW-1185">Reference proteome</keyword>
<feature type="region of interest" description="Disordered" evidence="1">
    <location>
        <begin position="54"/>
        <end position="91"/>
    </location>
</feature>
<evidence type="ECO:0000256" key="1">
    <source>
        <dbReference type="SAM" id="MobiDB-lite"/>
    </source>
</evidence>
<evidence type="ECO:0000313" key="3">
    <source>
        <dbReference type="Proteomes" id="UP000788993"/>
    </source>
</evidence>
<dbReference type="EMBL" id="JAEUBD010001266">
    <property type="protein sequence ID" value="KAH3662661.1"/>
    <property type="molecule type" value="Genomic_DNA"/>
</dbReference>